<keyword evidence="1" id="KW-0223">Dioxygenase</keyword>
<evidence type="ECO:0000313" key="2">
    <source>
        <dbReference type="Proteomes" id="UP000009882"/>
    </source>
</evidence>
<dbReference type="GO" id="GO:0051213">
    <property type="term" value="F:dioxygenase activity"/>
    <property type="evidence" value="ECO:0007669"/>
    <property type="project" value="UniProtKB-KW"/>
</dbReference>
<protein>
    <submittedName>
        <fullName evidence="1">Putative 4-hydroxyphenylpyruvate dioxygenase 2</fullName>
    </submittedName>
</protein>
<dbReference type="InParanoid" id="K9FV29"/>
<reference evidence="2" key="1">
    <citation type="journal article" date="2012" name="BMC Genomics">
        <title>Genome sequence of the necrotrophic fungus Penicillium digitatum, the main postharvest pathogen of citrus.</title>
        <authorList>
            <person name="Marcet-Houben M."/>
            <person name="Ballester A.-R."/>
            <person name="de la Fuente B."/>
            <person name="Harries E."/>
            <person name="Marcos J.F."/>
            <person name="Gonzalez-Candelas L."/>
            <person name="Gabaldon T."/>
        </authorList>
    </citation>
    <scope>NUCLEOTIDE SEQUENCE [LARGE SCALE GENOMIC DNA]</scope>
    <source>
        <strain evidence="2">PHI26 / CECT 20796</strain>
    </source>
</reference>
<organism evidence="1 2">
    <name type="scientific">Penicillium digitatum (strain PHI26 / CECT 20796)</name>
    <name type="common">Green mold</name>
    <dbReference type="NCBI Taxonomy" id="1170229"/>
    <lineage>
        <taxon>Eukaryota</taxon>
        <taxon>Fungi</taxon>
        <taxon>Dikarya</taxon>
        <taxon>Ascomycota</taxon>
        <taxon>Pezizomycotina</taxon>
        <taxon>Eurotiomycetes</taxon>
        <taxon>Eurotiomycetidae</taxon>
        <taxon>Eurotiales</taxon>
        <taxon>Aspergillaceae</taxon>
        <taxon>Penicillium</taxon>
    </lineage>
</organism>
<keyword evidence="1" id="KW-0670">Pyruvate</keyword>
<proteinExistence type="predicted"/>
<keyword evidence="1" id="KW-0560">Oxidoreductase</keyword>
<dbReference type="HOGENOM" id="CLU_3359885_0_0_1"/>
<gene>
    <name evidence="1" type="ORF">PDIG_86970</name>
</gene>
<accession>K9FV29</accession>
<dbReference type="Proteomes" id="UP000009882">
    <property type="component" value="Unassembled WGS sequence"/>
</dbReference>
<sequence>MTVPENEDIFPAKMEPEHIGFDHIHWYVGNPKQAAS</sequence>
<dbReference type="EMBL" id="AKCT01000319">
    <property type="protein sequence ID" value="EKV04896.1"/>
    <property type="molecule type" value="Genomic_DNA"/>
</dbReference>
<evidence type="ECO:0000313" key="1">
    <source>
        <dbReference type="EMBL" id="EKV04896.1"/>
    </source>
</evidence>
<keyword evidence="2" id="KW-1185">Reference proteome</keyword>
<comment type="caution">
    <text evidence="1">The sequence shown here is derived from an EMBL/GenBank/DDBJ whole genome shotgun (WGS) entry which is preliminary data.</text>
</comment>
<dbReference type="AlphaFoldDB" id="K9FV29"/>
<name>K9FV29_PEND2</name>